<protein>
    <submittedName>
        <fullName evidence="2">Uncharacterized protein</fullName>
    </submittedName>
</protein>
<keyword evidence="3" id="KW-1185">Reference proteome</keyword>
<feature type="signal peptide" evidence="1">
    <location>
        <begin position="1"/>
        <end position="32"/>
    </location>
</feature>
<proteinExistence type="predicted"/>
<name>A0A839VC89_9GAMM</name>
<accession>A0A839VC89</accession>
<evidence type="ECO:0000313" key="3">
    <source>
        <dbReference type="Proteomes" id="UP000547614"/>
    </source>
</evidence>
<sequence length="202" mass="22442">MRSFPLPARSLARRVRPALLILGLWLAGPAMATQYNLDAVERHGDWHSLTLSLGEERHVRALEQHSYRDTVLSVNASPGACDRPWLEVRVELDAYQPRSGVVNRVPVDLLVDQGRGQRGQGEFITGRGDSGFYVRLSLPDTARLLEEMAGGETLRLRIHRAEADYWFLVFSLAGAGEALARTRALCERASQASGQDAPTRLR</sequence>
<dbReference type="Proteomes" id="UP000547614">
    <property type="component" value="Unassembled WGS sequence"/>
</dbReference>
<evidence type="ECO:0000256" key="1">
    <source>
        <dbReference type="SAM" id="SignalP"/>
    </source>
</evidence>
<dbReference type="EMBL" id="JACHXP010000006">
    <property type="protein sequence ID" value="MBB3190314.1"/>
    <property type="molecule type" value="Genomic_DNA"/>
</dbReference>
<keyword evidence="1" id="KW-0732">Signal</keyword>
<dbReference type="RefSeq" id="WP_246389865.1">
    <property type="nucleotide sequence ID" value="NZ_JACHXP010000006.1"/>
</dbReference>
<comment type="caution">
    <text evidence="2">The sequence shown here is derived from an EMBL/GenBank/DDBJ whole genome shotgun (WGS) entry which is preliminary data.</text>
</comment>
<organism evidence="2 3">
    <name type="scientific">Halomonas cerina</name>
    <dbReference type="NCBI Taxonomy" id="447424"/>
    <lineage>
        <taxon>Bacteria</taxon>
        <taxon>Pseudomonadati</taxon>
        <taxon>Pseudomonadota</taxon>
        <taxon>Gammaproteobacteria</taxon>
        <taxon>Oceanospirillales</taxon>
        <taxon>Halomonadaceae</taxon>
        <taxon>Halomonas</taxon>
    </lineage>
</organism>
<feature type="chain" id="PRO_5032520400" evidence="1">
    <location>
        <begin position="33"/>
        <end position="202"/>
    </location>
</feature>
<evidence type="ECO:0000313" key="2">
    <source>
        <dbReference type="EMBL" id="MBB3190314.1"/>
    </source>
</evidence>
<gene>
    <name evidence="2" type="ORF">FHR94_001547</name>
</gene>
<dbReference type="AlphaFoldDB" id="A0A839VC89"/>
<reference evidence="2 3" key="1">
    <citation type="submission" date="2020-08" db="EMBL/GenBank/DDBJ databases">
        <title>Genomic Encyclopedia of Type Strains, Phase III (KMG-III): the genomes of soil and plant-associated and newly described type strains.</title>
        <authorList>
            <person name="Whitman W."/>
        </authorList>
    </citation>
    <scope>NUCLEOTIDE SEQUENCE [LARGE SCALE GENOMIC DNA]</scope>
    <source>
        <strain evidence="2 3">CECT 7282</strain>
    </source>
</reference>